<feature type="compositionally biased region" description="Pro residues" evidence="1">
    <location>
        <begin position="1"/>
        <end position="11"/>
    </location>
</feature>
<gene>
    <name evidence="3" type="ORF">QLQ12_17090</name>
</gene>
<dbReference type="SUPFAM" id="SSF110221">
    <property type="entry name" value="AbfB domain"/>
    <property type="match status" value="1"/>
</dbReference>
<feature type="compositionally biased region" description="Gly residues" evidence="1">
    <location>
        <begin position="14"/>
        <end position="23"/>
    </location>
</feature>
<sequence length="229" mass="23468">MTHQVPDPPRPGGTVYGRGGAGAGEDVPARLPRAVPITVGIGIVAVLALGYAAWSSTGGDGDEPSAAVAAPVSSAAGSRAPAGGGAGTGSPSPAPASLATGTWLLSPLGDLDTYLTVNGDFAKMSPADPVTLTVVTGLADDTCFSFRVDEDRYLRHFDYRLRADESDDSDLFRADATFCQEAGAGAGTVRLRSKNYPDYALHRRDDDSLHIDKPAGAADGFSFMVQPGG</sequence>
<dbReference type="EMBL" id="JASCTH010000010">
    <property type="protein sequence ID" value="MDI6100324.1"/>
    <property type="molecule type" value="Genomic_DNA"/>
</dbReference>
<dbReference type="InterPro" id="IPR036195">
    <property type="entry name" value="AbfB_ABD_sf"/>
</dbReference>
<proteinExistence type="predicted"/>
<evidence type="ECO:0000259" key="2">
    <source>
        <dbReference type="Pfam" id="PF05270"/>
    </source>
</evidence>
<evidence type="ECO:0000313" key="4">
    <source>
        <dbReference type="Proteomes" id="UP001241758"/>
    </source>
</evidence>
<reference evidence="3 4" key="1">
    <citation type="submission" date="2023-05" db="EMBL/GenBank/DDBJ databases">
        <title>Actinoplanes sp. NEAU-A12 genome sequencing.</title>
        <authorList>
            <person name="Wang Z.-S."/>
        </authorList>
    </citation>
    <scope>NUCLEOTIDE SEQUENCE [LARGE SCALE GENOMIC DNA]</scope>
    <source>
        <strain evidence="3 4">NEAU-A12</strain>
    </source>
</reference>
<accession>A0ABT6WKR8</accession>
<feature type="region of interest" description="Disordered" evidence="1">
    <location>
        <begin position="1"/>
        <end position="24"/>
    </location>
</feature>
<keyword evidence="4" id="KW-1185">Reference proteome</keyword>
<evidence type="ECO:0000256" key="1">
    <source>
        <dbReference type="SAM" id="MobiDB-lite"/>
    </source>
</evidence>
<dbReference type="Pfam" id="PF05270">
    <property type="entry name" value="AbfB"/>
    <property type="match status" value="1"/>
</dbReference>
<evidence type="ECO:0000313" key="3">
    <source>
        <dbReference type="EMBL" id="MDI6100324.1"/>
    </source>
</evidence>
<dbReference type="RefSeq" id="WP_282761038.1">
    <property type="nucleotide sequence ID" value="NZ_JASCTH010000010.1"/>
</dbReference>
<dbReference type="Proteomes" id="UP001241758">
    <property type="component" value="Unassembled WGS sequence"/>
</dbReference>
<feature type="region of interest" description="Disordered" evidence="1">
    <location>
        <begin position="58"/>
        <end position="95"/>
    </location>
</feature>
<feature type="compositionally biased region" description="Low complexity" evidence="1">
    <location>
        <begin position="64"/>
        <end position="81"/>
    </location>
</feature>
<comment type="caution">
    <text evidence="3">The sequence shown here is derived from an EMBL/GenBank/DDBJ whole genome shotgun (WGS) entry which is preliminary data.</text>
</comment>
<feature type="domain" description="Alpha-L-arabinofuranosidase B arabinose-binding" evidence="2">
    <location>
        <begin position="126"/>
        <end position="219"/>
    </location>
</feature>
<protein>
    <submittedName>
        <fullName evidence="3">AbfB domain-containing protein</fullName>
    </submittedName>
</protein>
<name>A0ABT6WKR8_9ACTN</name>
<dbReference type="Gene3D" id="2.80.10.50">
    <property type="match status" value="1"/>
</dbReference>
<dbReference type="InterPro" id="IPR007934">
    <property type="entry name" value="AbfB_ABD"/>
</dbReference>
<organism evidence="3 4">
    <name type="scientific">Actinoplanes sandaracinus</name>
    <dbReference type="NCBI Taxonomy" id="3045177"/>
    <lineage>
        <taxon>Bacteria</taxon>
        <taxon>Bacillati</taxon>
        <taxon>Actinomycetota</taxon>
        <taxon>Actinomycetes</taxon>
        <taxon>Micromonosporales</taxon>
        <taxon>Micromonosporaceae</taxon>
        <taxon>Actinoplanes</taxon>
    </lineage>
</organism>